<feature type="compositionally biased region" description="Basic residues" evidence="1">
    <location>
        <begin position="1556"/>
        <end position="1566"/>
    </location>
</feature>
<feature type="region of interest" description="Disordered" evidence="1">
    <location>
        <begin position="1611"/>
        <end position="1675"/>
    </location>
</feature>
<comment type="caution">
    <text evidence="2">The sequence shown here is derived from an EMBL/GenBank/DDBJ whole genome shotgun (WGS) entry which is preliminary data.</text>
</comment>
<evidence type="ECO:0000313" key="3">
    <source>
        <dbReference type="Proteomes" id="UP001159363"/>
    </source>
</evidence>
<feature type="region of interest" description="Disordered" evidence="1">
    <location>
        <begin position="1197"/>
        <end position="1227"/>
    </location>
</feature>
<protein>
    <submittedName>
        <fullName evidence="2">Uncharacterized protein</fullName>
    </submittedName>
</protein>
<keyword evidence="3" id="KW-1185">Reference proteome</keyword>
<feature type="region of interest" description="Disordered" evidence="1">
    <location>
        <begin position="1934"/>
        <end position="1973"/>
    </location>
</feature>
<feature type="region of interest" description="Disordered" evidence="1">
    <location>
        <begin position="1387"/>
        <end position="1433"/>
    </location>
</feature>
<evidence type="ECO:0000256" key="1">
    <source>
        <dbReference type="SAM" id="MobiDB-lite"/>
    </source>
</evidence>
<organism evidence="2 3">
    <name type="scientific">Dryococelus australis</name>
    <dbReference type="NCBI Taxonomy" id="614101"/>
    <lineage>
        <taxon>Eukaryota</taxon>
        <taxon>Metazoa</taxon>
        <taxon>Ecdysozoa</taxon>
        <taxon>Arthropoda</taxon>
        <taxon>Hexapoda</taxon>
        <taxon>Insecta</taxon>
        <taxon>Pterygota</taxon>
        <taxon>Neoptera</taxon>
        <taxon>Polyneoptera</taxon>
        <taxon>Phasmatodea</taxon>
        <taxon>Verophasmatodea</taxon>
        <taxon>Anareolatae</taxon>
        <taxon>Phasmatidae</taxon>
        <taxon>Eurycanthinae</taxon>
        <taxon>Dryococelus</taxon>
    </lineage>
</organism>
<feature type="region of interest" description="Disordered" evidence="1">
    <location>
        <begin position="321"/>
        <end position="344"/>
    </location>
</feature>
<feature type="compositionally biased region" description="Polar residues" evidence="1">
    <location>
        <begin position="1863"/>
        <end position="1890"/>
    </location>
</feature>
<feature type="compositionally biased region" description="Polar residues" evidence="1">
    <location>
        <begin position="1198"/>
        <end position="1222"/>
    </location>
</feature>
<feature type="region of interest" description="Disordered" evidence="1">
    <location>
        <begin position="1267"/>
        <end position="1318"/>
    </location>
</feature>
<evidence type="ECO:0000313" key="2">
    <source>
        <dbReference type="EMBL" id="KAJ8894669.1"/>
    </source>
</evidence>
<dbReference type="Proteomes" id="UP001159363">
    <property type="component" value="Chromosome 2"/>
</dbReference>
<proteinExistence type="predicted"/>
<feature type="compositionally biased region" description="Polar residues" evidence="1">
    <location>
        <begin position="1574"/>
        <end position="1586"/>
    </location>
</feature>
<feature type="compositionally biased region" description="Polar residues" evidence="1">
    <location>
        <begin position="1708"/>
        <end position="1720"/>
    </location>
</feature>
<feature type="region of interest" description="Disordered" evidence="1">
    <location>
        <begin position="1694"/>
        <end position="1720"/>
    </location>
</feature>
<feature type="compositionally biased region" description="Polar residues" evidence="1">
    <location>
        <begin position="1349"/>
        <end position="1364"/>
    </location>
</feature>
<sequence>MKASVSKVEGGSTSAEVLSMGLPIPDTMGRPGGYCCSLCVFGSRSVIEKVSKRCVTMTSTQWLIAQIVLTIFSGYSACVGVKQTLNWPQCCRPCLTVAFVFSSPASGACSTDSAGSSLSIDDGDGWGDIGPDGSSALGRYGHSLTPDEPVILEENCDECLSWTNAAGRDCDTGLDWSPGGGGGGKKRCLQEPLVMVESPRSCMWYLRRWQIVVSSAVVEEVLSFRLENLPAVVAHPDGYPALKKVVEEQRLRGIGHASPFILIPDQRCCPPVAHYGTTVTFAGGSRQLGQQYNLAAGGWWRNIFWASLLKQYKIGSHTVQGVRERETEEGEGEGHYPGDTSQMQCAPAGQEVMSSAYRTGSTHTHKRCCACQSINRPDPDSLLTLKKDASTVKMGLCRMAHPCALGMRTLHFDFTHLRVPSLIWASHTAARVIDTELTEKLVPRVAAGWQHPTYKVATAARASVPSQEGGSDPDLTVRTRPELIYSRVLTTRAGVIALKVSGIRCVVFSPLPAGFDPRNTGLSVIPCFSSSLSKAGHKRHWISPSDSGTLLPLYLNRAPLLVLLRLTTCVVNCVVTVLLTGEKCGNYMPMDRSATCLSLPIHPITTISNSVSGSGPQRKFSPNLSSGFKSASPSQVSFVVSAMGTEFQLCFDMHVVHRKKAATWQSTVYTLGVLSSGSPDCIAWVFAILAVFFLARLVACNLETSYMYTATHLQQSYFQSLRIKRKIKIGYYYLEDLVGIREVKAQSSGVVRPGSGSVCWPETNCRFLVAAGSLSCILAPSLGPLWNYEALGCSLAAWYDRHVLSYTPCVVGEEGDSYLATSITLSHRTLSVWLARCVTAAYGGSSYMEMYSPCSSSPMDPPGGYMAMSPGRQRWCSILSFWPAYAGIMKEFVAVGAFYPSRAMDWAVGMATLYIRYVGFGVRVLAGDGIDLCVDMPLGGTNYVDTVMNVPQTSLFICGCSSLGGHFSTSQKPIGMLADGVRTMSYSRNTNSANHSRGSSLAEETPDGYVPMAPGVMDDGYVDMDPILPGHHRHLNDGKINYKSFMCCSLLVEGLLKSTFGKCELGLIPDRVAPGFSHVGILAGYAADFHHGEMSPASSCSITSGTPSTDLRFSEYHLEKVSSYFTPSEEDETSSLDRPIRAYSVGSRPDIKKMNRLEICNQADAARVRAFSVGSRTGTGGKLTASRLLSHDLHSRYHTSSAGPTLTPPTHHQLQSTPSSYGKKSLSAPLLSNSWSGSSNFRHAHTNSSHSSIEPMDDLMEMDFSHHRNTRSNKTSGSSSKTSVKSKLDASLPPSGSLSNHDRSSTIHGGCSGSNGDAPRSLVKLSAFAGPYLEMKPSISVDSHVTLSPGAKSTTISPKTSVSSGPCEEMKGGVISGELLMNNLPSNIGQEAASSPPKRATPGTSPKSSFIGSETSQLPFSSPKSIVGSGVGHAADVDSAGPYLEMKPRGDPGGTHTQSFATIVKHLSSRKPTSPIQEEYMDMSLGRQPLEEENDVNCPLSNRTGPVDTPQTKKQHDTSWSVGPNKPPTKSSLEGLRSQMHSEDDYMTVNYDGRGNRKKERKGSRKDRRDKTRYSSQPIAIQSSSLPKDPVVKTTSSTSPVFSFSNLVSISGRKHSSGTPPKIPPGFLPLDGSGYSGSSPGSSPFSSLRRQRHGKRSNGGSKKEMSDVNSGVTTPTGSNVAIFPFSLNSPSSPMKPFPGPSIHGKVQNLDSSFESSSKCPVDATSGTVRISYPYSDIQQPVISPDSGAMTSESSSSSEQPTPVNLAACPDNEYVNYSPKQPSVKNEYDSYTVMHPIPVASSNMMRKISAPLFGVSHVQHGLANLAMSSPSLTEGKVEMSRQSMLGFQPIGTPAEQMPPPKVITSCQSPSYQGTARFSKPLSSGKESSETAGNKVEVQAEEKVKEGTTSNENSVSSSRPPSVISERELHYASLDLASTGGKDGDDGSCSPHGIKSQSSLTESSTSSSSPNPSIAGGAGGETFTYAEIDFVKKFLDIIETHASLDFYSSERNSAVRYLSSQNIYVCGMVRDWLATSPCTSDKRGSGNLATSVSHFGSWPLYSTGHVGRLSDWDKILNHTCKIVITGTLPYWMAGWLAHVVGEFWDSVRRGLVVVQYTVSSSRYTKQNSPMYAVSTSADMSRWKVEVRKARLLTG</sequence>
<reference evidence="2 3" key="1">
    <citation type="submission" date="2023-02" db="EMBL/GenBank/DDBJ databases">
        <title>LHISI_Scaffold_Assembly.</title>
        <authorList>
            <person name="Stuart O.P."/>
            <person name="Cleave R."/>
            <person name="Magrath M.J.L."/>
            <person name="Mikheyev A.S."/>
        </authorList>
    </citation>
    <scope>NUCLEOTIDE SEQUENCE [LARGE SCALE GENOMIC DNA]</scope>
    <source>
        <strain evidence="2">Daus_M_001</strain>
        <tissue evidence="2">Leg muscle</tissue>
    </source>
</reference>
<feature type="compositionally biased region" description="Low complexity" evidence="1">
    <location>
        <begin position="1954"/>
        <end position="1971"/>
    </location>
</feature>
<accession>A0ABQ9IEI9</accession>
<feature type="compositionally biased region" description="Low complexity" evidence="1">
    <location>
        <begin position="1632"/>
        <end position="1647"/>
    </location>
</feature>
<feature type="region of interest" description="Disordered" evidence="1">
    <location>
        <begin position="1739"/>
        <end position="1763"/>
    </location>
</feature>
<feature type="compositionally biased region" description="Low complexity" evidence="1">
    <location>
        <begin position="1272"/>
        <end position="1285"/>
    </location>
</feature>
<feature type="region of interest" description="Disordered" evidence="1">
    <location>
        <begin position="1349"/>
        <end position="1371"/>
    </location>
</feature>
<feature type="compositionally biased region" description="Polar residues" evidence="1">
    <location>
        <begin position="1499"/>
        <end position="1532"/>
    </location>
</feature>
<name>A0ABQ9IEI9_9NEOP</name>
<feature type="compositionally biased region" description="Basic and acidic residues" evidence="1">
    <location>
        <begin position="322"/>
        <end position="336"/>
    </location>
</feature>
<feature type="compositionally biased region" description="Polar residues" evidence="1">
    <location>
        <begin position="1402"/>
        <end position="1424"/>
    </location>
</feature>
<feature type="region of interest" description="Disordered" evidence="1">
    <location>
        <begin position="1493"/>
        <end position="1599"/>
    </location>
</feature>
<feature type="compositionally biased region" description="Low complexity" evidence="1">
    <location>
        <begin position="1908"/>
        <end position="1922"/>
    </location>
</feature>
<feature type="region of interest" description="Disordered" evidence="1">
    <location>
        <begin position="1847"/>
        <end position="1922"/>
    </location>
</feature>
<gene>
    <name evidence="2" type="ORF">PR048_007334</name>
</gene>
<feature type="non-terminal residue" evidence="2">
    <location>
        <position position="2152"/>
    </location>
</feature>
<dbReference type="EMBL" id="JARBHB010000002">
    <property type="protein sequence ID" value="KAJ8894669.1"/>
    <property type="molecule type" value="Genomic_DNA"/>
</dbReference>